<dbReference type="InterPro" id="IPR036249">
    <property type="entry name" value="Thioredoxin-like_sf"/>
</dbReference>
<protein>
    <submittedName>
        <fullName evidence="3">TlpA family protein disulfide reductase</fullName>
    </submittedName>
</protein>
<feature type="domain" description="Thioredoxin" evidence="2">
    <location>
        <begin position="31"/>
        <end position="168"/>
    </location>
</feature>
<reference evidence="3 4" key="1">
    <citation type="submission" date="2018-05" db="EMBL/GenBank/DDBJ databases">
        <title>Vibrio limimaris sp. nov., isolated from marine sediment.</title>
        <authorList>
            <person name="Li C.-M."/>
        </authorList>
    </citation>
    <scope>NUCLEOTIDE SEQUENCE [LARGE SCALE GENOMIC DNA]</scope>
    <source>
        <strain evidence="3 4">E4404</strain>
    </source>
</reference>
<keyword evidence="1" id="KW-0676">Redox-active center</keyword>
<dbReference type="EMBL" id="QFWT01000005">
    <property type="protein sequence ID" value="PWI33276.1"/>
    <property type="molecule type" value="Genomic_DNA"/>
</dbReference>
<dbReference type="CDD" id="cd02966">
    <property type="entry name" value="TlpA_like_family"/>
    <property type="match status" value="1"/>
</dbReference>
<dbReference type="Pfam" id="PF00578">
    <property type="entry name" value="AhpC-TSA"/>
    <property type="match status" value="1"/>
</dbReference>
<evidence type="ECO:0000256" key="1">
    <source>
        <dbReference type="ARBA" id="ARBA00023284"/>
    </source>
</evidence>
<dbReference type="GO" id="GO:0016209">
    <property type="term" value="F:antioxidant activity"/>
    <property type="evidence" value="ECO:0007669"/>
    <property type="project" value="InterPro"/>
</dbReference>
<sequence length="169" mass="18719">MNSNQLKGKKHFACLVFLLTAVLSGCKDEIARVGESAPSVAAFDARQQEIKLADYQGKPVVLEFWSETCGACLLMMKKWQQVVQERPDDLTVISINIDDKEVDLDAIADDLGISFLLGKDQLGITQERYLVSVTPTTFFINKAGVIEKTHIGYSSGMDLNGYINKLQTK</sequence>
<gene>
    <name evidence="3" type="ORF">DI392_10480</name>
</gene>
<keyword evidence="4" id="KW-1185">Reference proteome</keyword>
<dbReference type="GO" id="GO:0015036">
    <property type="term" value="F:disulfide oxidoreductase activity"/>
    <property type="evidence" value="ECO:0007669"/>
    <property type="project" value="UniProtKB-ARBA"/>
</dbReference>
<evidence type="ECO:0000313" key="3">
    <source>
        <dbReference type="EMBL" id="PWI33276.1"/>
    </source>
</evidence>
<comment type="caution">
    <text evidence="3">The sequence shown here is derived from an EMBL/GenBank/DDBJ whole genome shotgun (WGS) entry which is preliminary data.</text>
</comment>
<evidence type="ECO:0000313" key="4">
    <source>
        <dbReference type="Proteomes" id="UP000245362"/>
    </source>
</evidence>
<dbReference type="Proteomes" id="UP000245362">
    <property type="component" value="Unassembled WGS sequence"/>
</dbReference>
<dbReference type="RefSeq" id="WP_109319860.1">
    <property type="nucleotide sequence ID" value="NZ_QFWT01000005.1"/>
</dbReference>
<dbReference type="OrthoDB" id="9788279at2"/>
<dbReference type="Gene3D" id="3.40.30.10">
    <property type="entry name" value="Glutaredoxin"/>
    <property type="match status" value="1"/>
</dbReference>
<dbReference type="PROSITE" id="PS00194">
    <property type="entry name" value="THIOREDOXIN_1"/>
    <property type="match status" value="1"/>
</dbReference>
<evidence type="ECO:0000259" key="2">
    <source>
        <dbReference type="PROSITE" id="PS51352"/>
    </source>
</evidence>
<dbReference type="InterPro" id="IPR000866">
    <property type="entry name" value="AhpC/TSA"/>
</dbReference>
<dbReference type="InterPro" id="IPR050553">
    <property type="entry name" value="Thioredoxin_ResA/DsbE_sf"/>
</dbReference>
<name>A0A2U3B8Z0_9VIBR</name>
<dbReference type="SUPFAM" id="SSF52833">
    <property type="entry name" value="Thioredoxin-like"/>
    <property type="match status" value="1"/>
</dbReference>
<dbReference type="PANTHER" id="PTHR42852:SF13">
    <property type="entry name" value="PROTEIN DIPZ"/>
    <property type="match status" value="1"/>
</dbReference>
<dbReference type="AlphaFoldDB" id="A0A2U3B8Z0"/>
<dbReference type="PANTHER" id="PTHR42852">
    <property type="entry name" value="THIOL:DISULFIDE INTERCHANGE PROTEIN DSBE"/>
    <property type="match status" value="1"/>
</dbReference>
<dbReference type="PROSITE" id="PS51257">
    <property type="entry name" value="PROKAR_LIPOPROTEIN"/>
    <property type="match status" value="1"/>
</dbReference>
<dbReference type="InterPro" id="IPR017937">
    <property type="entry name" value="Thioredoxin_CS"/>
</dbReference>
<accession>A0A2U3B8Z0</accession>
<dbReference type="InterPro" id="IPR013766">
    <property type="entry name" value="Thioredoxin_domain"/>
</dbReference>
<dbReference type="PROSITE" id="PS51352">
    <property type="entry name" value="THIOREDOXIN_2"/>
    <property type="match status" value="1"/>
</dbReference>
<organism evidence="3 4">
    <name type="scientific">Vibrio albus</name>
    <dbReference type="NCBI Taxonomy" id="2200953"/>
    <lineage>
        <taxon>Bacteria</taxon>
        <taxon>Pseudomonadati</taxon>
        <taxon>Pseudomonadota</taxon>
        <taxon>Gammaproteobacteria</taxon>
        <taxon>Vibrionales</taxon>
        <taxon>Vibrionaceae</taxon>
        <taxon>Vibrio</taxon>
    </lineage>
</organism>
<proteinExistence type="predicted"/>